<dbReference type="Pfam" id="PF01047">
    <property type="entry name" value="MarR"/>
    <property type="match status" value="1"/>
</dbReference>
<sequence length="167" mass="19132">MAKKATSKGEIAPVTNIDHVDIDVLENTLSFYIRVIDSSVSRDLDERLEKLEVAKGKGKITALFLIDSHPGIRPSVVAELAMKDRSAMGRILDHFEKQELIERRTSQEDSRAQELYTTEKGAALAQKVRAIVTQQSEDFFKIIPENEQKILMDILKRAYFRLRDDWK</sequence>
<keyword evidence="1" id="KW-0805">Transcription regulation</keyword>
<evidence type="ECO:0000259" key="4">
    <source>
        <dbReference type="PROSITE" id="PS50995"/>
    </source>
</evidence>
<dbReference type="InterPro" id="IPR036388">
    <property type="entry name" value="WH-like_DNA-bd_sf"/>
</dbReference>
<dbReference type="InterPro" id="IPR000835">
    <property type="entry name" value="HTH_MarR-typ"/>
</dbReference>
<protein>
    <submittedName>
        <fullName evidence="5">MarR family winged helix-turn-helix transcriptional regulator</fullName>
    </submittedName>
</protein>
<feature type="domain" description="HTH marR-type" evidence="4">
    <location>
        <begin position="26"/>
        <end position="160"/>
    </location>
</feature>
<comment type="caution">
    <text evidence="5">The sequence shown here is derived from an EMBL/GenBank/DDBJ whole genome shotgun (WGS) entry which is preliminary data.</text>
</comment>
<evidence type="ECO:0000256" key="3">
    <source>
        <dbReference type="ARBA" id="ARBA00023163"/>
    </source>
</evidence>
<evidence type="ECO:0000256" key="2">
    <source>
        <dbReference type="ARBA" id="ARBA00023125"/>
    </source>
</evidence>
<dbReference type="SUPFAM" id="SSF46785">
    <property type="entry name" value="Winged helix' DNA-binding domain"/>
    <property type="match status" value="1"/>
</dbReference>
<reference evidence="5" key="1">
    <citation type="submission" date="2022-09" db="EMBL/GenBank/DDBJ databases">
        <title>Intensive care unit water sources are persistently colonized with multi-drug resistant bacteria and are the site of extensive horizontal gene transfer of antibiotic resistance genes.</title>
        <authorList>
            <person name="Diorio-Toth L."/>
        </authorList>
    </citation>
    <scope>NUCLEOTIDE SEQUENCE</scope>
    <source>
        <strain evidence="5">GD04153</strain>
    </source>
</reference>
<evidence type="ECO:0000256" key="1">
    <source>
        <dbReference type="ARBA" id="ARBA00023015"/>
    </source>
</evidence>
<evidence type="ECO:0000313" key="6">
    <source>
        <dbReference type="Proteomes" id="UP001158087"/>
    </source>
</evidence>
<dbReference type="AlphaFoldDB" id="A0AA42H4A1"/>
<dbReference type="GO" id="GO:0003700">
    <property type="term" value="F:DNA-binding transcription factor activity"/>
    <property type="evidence" value="ECO:0007669"/>
    <property type="project" value="InterPro"/>
</dbReference>
<name>A0AA42H4A1_9HYPH</name>
<keyword evidence="2" id="KW-0238">DNA-binding</keyword>
<dbReference type="Proteomes" id="UP001158087">
    <property type="component" value="Unassembled WGS sequence"/>
</dbReference>
<dbReference type="GO" id="GO:0003677">
    <property type="term" value="F:DNA binding"/>
    <property type="evidence" value="ECO:0007669"/>
    <property type="project" value="UniProtKB-KW"/>
</dbReference>
<dbReference type="PROSITE" id="PS50995">
    <property type="entry name" value="HTH_MARR_2"/>
    <property type="match status" value="1"/>
</dbReference>
<dbReference type="PANTHER" id="PTHR42756:SF1">
    <property type="entry name" value="TRANSCRIPTIONAL REPRESSOR OF EMRAB OPERON"/>
    <property type="match status" value="1"/>
</dbReference>
<gene>
    <name evidence="5" type="ORF">N7376_23070</name>
</gene>
<proteinExistence type="predicted"/>
<dbReference type="InterPro" id="IPR036390">
    <property type="entry name" value="WH_DNA-bd_sf"/>
</dbReference>
<evidence type="ECO:0000313" key="5">
    <source>
        <dbReference type="EMBL" id="MDH0126859.1"/>
    </source>
</evidence>
<dbReference type="EMBL" id="JAODYY010000017">
    <property type="protein sequence ID" value="MDH0126859.1"/>
    <property type="molecule type" value="Genomic_DNA"/>
</dbReference>
<dbReference type="PRINTS" id="PR00598">
    <property type="entry name" value="HTHMARR"/>
</dbReference>
<keyword evidence="3" id="KW-0804">Transcription</keyword>
<organism evidence="5 6">
    <name type="scientific">Brucella intermedia GD04153</name>
    <dbReference type="NCBI Taxonomy" id="2975438"/>
    <lineage>
        <taxon>Bacteria</taxon>
        <taxon>Pseudomonadati</taxon>
        <taxon>Pseudomonadota</taxon>
        <taxon>Alphaproteobacteria</taxon>
        <taxon>Hyphomicrobiales</taxon>
        <taxon>Brucellaceae</taxon>
        <taxon>Brucella/Ochrobactrum group</taxon>
        <taxon>Brucella</taxon>
    </lineage>
</organism>
<dbReference type="PANTHER" id="PTHR42756">
    <property type="entry name" value="TRANSCRIPTIONAL REGULATOR, MARR"/>
    <property type="match status" value="1"/>
</dbReference>
<dbReference type="Gene3D" id="1.10.10.10">
    <property type="entry name" value="Winged helix-like DNA-binding domain superfamily/Winged helix DNA-binding domain"/>
    <property type="match status" value="1"/>
</dbReference>
<dbReference type="SMART" id="SM00347">
    <property type="entry name" value="HTH_MARR"/>
    <property type="match status" value="1"/>
</dbReference>
<accession>A0AA42H4A1</accession>